<dbReference type="Proteomes" id="UP000297617">
    <property type="component" value="Unassembled WGS sequence"/>
</dbReference>
<accession>A0ABY2L9A1</accession>
<proteinExistence type="predicted"/>
<evidence type="ECO:0000313" key="1">
    <source>
        <dbReference type="EMBL" id="TGK53228.1"/>
    </source>
</evidence>
<sequence length="220" mass="24354">MVAPAQPKRPAFDKQQPNVVSSIIEKGGIISEKYSVVKLVSGERKLKFFANDEGAKGYSKYAKYNIQGKNPLDSQKGKILAFKLELFGPEFKPLDLSAGATQFAVYEDAYQLINQLAFEFRFNKEIVREPIAKSFIEPLPKLIFPKRFGTGIGNGDVSVFALPSENNNLENERGILRLPLNINASDALEVTADHPDGIGEALVDHLLVLNALTVEFKTEK</sequence>
<protein>
    <submittedName>
        <fullName evidence="1">Uncharacterized protein</fullName>
    </submittedName>
</protein>
<keyword evidence="2" id="KW-1185">Reference proteome</keyword>
<name>A0ABY2L9A1_9LEPT</name>
<dbReference type="EMBL" id="RQFD01000003">
    <property type="protein sequence ID" value="TGK53228.1"/>
    <property type="molecule type" value="Genomic_DNA"/>
</dbReference>
<comment type="caution">
    <text evidence="1">The sequence shown here is derived from an EMBL/GenBank/DDBJ whole genome shotgun (WGS) entry which is preliminary data.</text>
</comment>
<dbReference type="RefSeq" id="WP_135753492.1">
    <property type="nucleotide sequence ID" value="NZ_RQFD01000003.1"/>
</dbReference>
<evidence type="ECO:0000313" key="2">
    <source>
        <dbReference type="Proteomes" id="UP000297617"/>
    </source>
</evidence>
<reference evidence="2" key="1">
    <citation type="journal article" date="2019" name="PLoS Negl. Trop. Dis.">
        <title>Revisiting the worldwide diversity of Leptospira species in the environment.</title>
        <authorList>
            <person name="Vincent A.T."/>
            <person name="Schiettekatte O."/>
            <person name="Bourhy P."/>
            <person name="Veyrier F.J."/>
            <person name="Picardeau M."/>
        </authorList>
    </citation>
    <scope>NUCLEOTIDE SEQUENCE [LARGE SCALE GENOMIC DNA]</scope>
    <source>
        <strain evidence="2">201800295</strain>
    </source>
</reference>
<gene>
    <name evidence="1" type="ORF">EHQ10_05665</name>
</gene>
<organism evidence="1 2">
    <name type="scientific">Leptospira bouyouniensis</name>
    <dbReference type="NCBI Taxonomy" id="2484911"/>
    <lineage>
        <taxon>Bacteria</taxon>
        <taxon>Pseudomonadati</taxon>
        <taxon>Spirochaetota</taxon>
        <taxon>Spirochaetia</taxon>
        <taxon>Leptospirales</taxon>
        <taxon>Leptospiraceae</taxon>
        <taxon>Leptospira</taxon>
    </lineage>
</organism>